<keyword evidence="5" id="KW-0469">Meiosis</keyword>
<feature type="region of interest" description="Disordered" evidence="8">
    <location>
        <begin position="446"/>
        <end position="477"/>
    </location>
</feature>
<feature type="domain" description="Phorbol-ester/DAG-type" evidence="10">
    <location>
        <begin position="482"/>
        <end position="533"/>
    </location>
</feature>
<evidence type="ECO:0000256" key="4">
    <source>
        <dbReference type="ARBA" id="ARBA00022833"/>
    </source>
</evidence>
<keyword evidence="3" id="KW-0863">Zinc-finger</keyword>
<evidence type="ECO:0000256" key="8">
    <source>
        <dbReference type="SAM" id="MobiDB-lite"/>
    </source>
</evidence>
<evidence type="ECO:0000313" key="11">
    <source>
        <dbReference type="Proteomes" id="UP000036681"/>
    </source>
</evidence>
<dbReference type="SUPFAM" id="SSF57889">
    <property type="entry name" value="Cysteine-rich domain"/>
    <property type="match status" value="1"/>
</dbReference>
<dbReference type="GO" id="GO:0051321">
    <property type="term" value="P:meiotic cell cycle"/>
    <property type="evidence" value="ECO:0007669"/>
    <property type="project" value="UniProtKB-KW"/>
</dbReference>
<dbReference type="Gene3D" id="3.30.60.20">
    <property type="match status" value="1"/>
</dbReference>
<dbReference type="PROSITE" id="PS00109">
    <property type="entry name" value="PROTEIN_KINASE_TYR"/>
    <property type="match status" value="1"/>
</dbReference>
<feature type="compositionally biased region" description="Low complexity" evidence="8">
    <location>
        <begin position="309"/>
        <end position="332"/>
    </location>
</feature>
<dbReference type="InterPro" id="IPR002219">
    <property type="entry name" value="PKC_DAG/PE"/>
</dbReference>
<evidence type="ECO:0000259" key="9">
    <source>
        <dbReference type="PROSITE" id="PS50011"/>
    </source>
</evidence>
<evidence type="ECO:0000256" key="6">
    <source>
        <dbReference type="PROSITE-ProRule" id="PRU10141"/>
    </source>
</evidence>
<keyword evidence="6" id="KW-0067">ATP-binding</keyword>
<feature type="region of interest" description="Disordered" evidence="8">
    <location>
        <begin position="646"/>
        <end position="665"/>
    </location>
</feature>
<dbReference type="Gene3D" id="3.30.200.20">
    <property type="entry name" value="Phosphorylase Kinase, domain 1"/>
    <property type="match status" value="1"/>
</dbReference>
<keyword evidence="4" id="KW-0862">Zinc</keyword>
<comment type="similarity">
    <text evidence="1">Belongs to the protein kinase superfamily. TKL Ser/Thr protein kinase family.</text>
</comment>
<evidence type="ECO:0000256" key="7">
    <source>
        <dbReference type="SAM" id="Coils"/>
    </source>
</evidence>
<evidence type="ECO:0000256" key="2">
    <source>
        <dbReference type="ARBA" id="ARBA00022723"/>
    </source>
</evidence>
<dbReference type="Gene3D" id="1.10.510.10">
    <property type="entry name" value="Transferase(Phosphotransferase) domain 1"/>
    <property type="match status" value="1"/>
</dbReference>
<dbReference type="InterPro" id="IPR017441">
    <property type="entry name" value="Protein_kinase_ATP_BS"/>
</dbReference>
<evidence type="ECO:0000313" key="12">
    <source>
        <dbReference type="WBParaSite" id="ALUE_0000774401-mRNA-1"/>
    </source>
</evidence>
<proteinExistence type="inferred from homology"/>
<keyword evidence="7" id="KW-0175">Coiled coil</keyword>
<dbReference type="Pfam" id="PF07714">
    <property type="entry name" value="PK_Tyr_Ser-Thr"/>
    <property type="match status" value="1"/>
</dbReference>
<dbReference type="InterPro" id="IPR001245">
    <property type="entry name" value="Ser-Thr/Tyr_kinase_cat_dom"/>
</dbReference>
<feature type="compositionally biased region" description="Polar residues" evidence="8">
    <location>
        <begin position="385"/>
        <end position="403"/>
    </location>
</feature>
<feature type="compositionally biased region" description="Low complexity" evidence="8">
    <location>
        <begin position="348"/>
        <end position="360"/>
    </location>
</feature>
<feature type="region of interest" description="Disordered" evidence="8">
    <location>
        <begin position="670"/>
        <end position="693"/>
    </location>
</feature>
<feature type="compositionally biased region" description="Polar residues" evidence="8">
    <location>
        <begin position="670"/>
        <end position="682"/>
    </location>
</feature>
<feature type="coiled-coil region" evidence="7">
    <location>
        <begin position="753"/>
        <end position="780"/>
    </location>
</feature>
<keyword evidence="6" id="KW-0547">Nucleotide-binding</keyword>
<dbReference type="SMART" id="SM00109">
    <property type="entry name" value="C1"/>
    <property type="match status" value="1"/>
</dbReference>
<feature type="domain" description="Protein kinase" evidence="9">
    <location>
        <begin position="728"/>
        <end position="992"/>
    </location>
</feature>
<dbReference type="PANTHER" id="PTHR44329">
    <property type="entry name" value="SERINE/THREONINE-PROTEIN KINASE TNNI3K-RELATED"/>
    <property type="match status" value="1"/>
</dbReference>
<accession>A0A9J2PEG2</accession>
<keyword evidence="11" id="KW-1185">Reference proteome</keyword>
<evidence type="ECO:0000256" key="5">
    <source>
        <dbReference type="ARBA" id="ARBA00023254"/>
    </source>
</evidence>
<name>A0A9J2PEG2_ASCLU</name>
<dbReference type="PROSITE" id="PS50011">
    <property type="entry name" value="PROTEIN_KINASE_DOM"/>
    <property type="match status" value="1"/>
</dbReference>
<sequence>MHENLRPWSARQALDLSRCWSDLEDRMFPSYRRLSSYTTSRFAGIIPISGLGWFVRIRTHLIYCGGCNNACGWVVPHASKSDAKRKDVDGVVLSSVSCSPMNSGTAHTFPSTPLHFIDDSIARHHQMPRRTTMQQSEAFQGAREWMYEVEQNLRAIEIIGKKLIADRQSCSNPGTELILISQEAKLIRHVARVYVLNAMNRGSRFMSLSDWFCYVNLQPAELHRILQHVHTLPDLAALNDKQILDLCDTLGFTSESRRRLRKSSYSLKRYILRWQADGIEPVRVFLDKDLAWMSFTRLAPGSVDRRSASESAVDSGASDSGSGVGSNVSQSSLPICTPPPSPGILLTASPSVSGSAPASAHGRLTSHTPPAALRLNGIIESTLCEGTSSSNTSLPTGDTLTRSHSHESNLQHGRSTGALMATSPTKPGMTASRSINDCLSVVSRPTTLSPPSPISLHTRPSVIQFGGSPKSPKTGRAMHSIPHQWHRRKVFRIAAENCHFCQRQLSFFSEYEKCKSCKWKVHPQCKANIGDSCGLTPAHLKEVLKEMFLKDSGQDGWTPSIHASTSQQTFAFDSIDSSSSTNSSAPSTPAFPAIHSATMSSSSSPFLMPAPTTFRNNFDFPESVPEVPDIVVDAGHSDAQQRLISSQGSDCTVQSGCTGGPGSSDGTLVTDSFGSGQTNTNEIQDDNSNEQQPVANSCALNRDRWSNGTIRMPNSWNDVTIPFNQIEFKKQSLVGRGRFAEVHKANWYGDVAVKLLNMDHVDEERQLEAFKAEVASFKNTRHDNIVLFMGYCMDQHKLGIVMYYCKGRPLHQLLHDIPEKFDFSQVVHLATQTCQGMSYLHTKKIIHKDLRTKNIFIENRNRVVITDFGLFSMKRLAQPSRNHTLIVPDHWLSYLAPELIKELSAELTQLPFSEASDIYAFGTIWFELMTYEFPFEQVHPDVVIWQVGRGMKGALSNLHGVREIKEIVVQCWAYTAGDRPSFRDLLDMLERLPKKRLNRSPSFPISRSYESISRIDQ</sequence>
<dbReference type="InterPro" id="IPR000719">
    <property type="entry name" value="Prot_kinase_dom"/>
</dbReference>
<dbReference type="GO" id="GO:0004674">
    <property type="term" value="F:protein serine/threonine kinase activity"/>
    <property type="evidence" value="ECO:0007669"/>
    <property type="project" value="TreeGrafter"/>
</dbReference>
<keyword evidence="2" id="KW-0479">Metal-binding</keyword>
<dbReference type="PROSITE" id="PS50081">
    <property type="entry name" value="ZF_DAG_PE_2"/>
    <property type="match status" value="1"/>
</dbReference>
<dbReference type="PROSITE" id="PS00107">
    <property type="entry name" value="PROTEIN_KINASE_ATP"/>
    <property type="match status" value="1"/>
</dbReference>
<dbReference type="InterPro" id="IPR011009">
    <property type="entry name" value="Kinase-like_dom_sf"/>
</dbReference>
<evidence type="ECO:0000256" key="3">
    <source>
        <dbReference type="ARBA" id="ARBA00022771"/>
    </source>
</evidence>
<feature type="compositionally biased region" description="Polar residues" evidence="8">
    <location>
        <begin position="646"/>
        <end position="656"/>
    </location>
</feature>
<dbReference type="GO" id="GO:0005524">
    <property type="term" value="F:ATP binding"/>
    <property type="evidence" value="ECO:0007669"/>
    <property type="project" value="UniProtKB-UniRule"/>
</dbReference>
<dbReference type="GO" id="GO:0008270">
    <property type="term" value="F:zinc ion binding"/>
    <property type="evidence" value="ECO:0007669"/>
    <property type="project" value="UniProtKB-KW"/>
</dbReference>
<organism evidence="11 12">
    <name type="scientific">Ascaris lumbricoides</name>
    <name type="common">Giant roundworm</name>
    <dbReference type="NCBI Taxonomy" id="6252"/>
    <lineage>
        <taxon>Eukaryota</taxon>
        <taxon>Metazoa</taxon>
        <taxon>Ecdysozoa</taxon>
        <taxon>Nematoda</taxon>
        <taxon>Chromadorea</taxon>
        <taxon>Rhabditida</taxon>
        <taxon>Spirurina</taxon>
        <taxon>Ascaridomorpha</taxon>
        <taxon>Ascaridoidea</taxon>
        <taxon>Ascarididae</taxon>
        <taxon>Ascaris</taxon>
    </lineage>
</organism>
<dbReference type="FunFam" id="3.30.200.20:FF:000911">
    <property type="entry name" value="Protein CBR-KSR-1"/>
    <property type="match status" value="1"/>
</dbReference>
<evidence type="ECO:0000256" key="1">
    <source>
        <dbReference type="ARBA" id="ARBA00005843"/>
    </source>
</evidence>
<dbReference type="GO" id="GO:0002119">
    <property type="term" value="P:nematode larval development"/>
    <property type="evidence" value="ECO:0007669"/>
    <property type="project" value="UniProtKB-ARBA"/>
</dbReference>
<dbReference type="Proteomes" id="UP000036681">
    <property type="component" value="Unplaced"/>
</dbReference>
<protein>
    <submittedName>
        <fullName evidence="12">Kinase suppressor of Ras 2</fullName>
    </submittedName>
</protein>
<dbReference type="WBParaSite" id="ALUE_0000774401-mRNA-1">
    <property type="protein sequence ID" value="ALUE_0000774401-mRNA-1"/>
    <property type="gene ID" value="ALUE_0000774401"/>
</dbReference>
<dbReference type="CDD" id="cd14063">
    <property type="entry name" value="PK_KSR"/>
    <property type="match status" value="1"/>
</dbReference>
<feature type="binding site" evidence="6">
    <location>
        <position position="754"/>
    </location>
    <ligand>
        <name>ATP</name>
        <dbReference type="ChEBI" id="CHEBI:30616"/>
    </ligand>
</feature>
<dbReference type="InterPro" id="IPR051681">
    <property type="entry name" value="Ser/Thr_Kinases-Pseudokinases"/>
</dbReference>
<feature type="region of interest" description="Disordered" evidence="8">
    <location>
        <begin position="385"/>
        <end position="418"/>
    </location>
</feature>
<feature type="region of interest" description="Disordered" evidence="8">
    <location>
        <begin position="306"/>
        <end position="368"/>
    </location>
</feature>
<evidence type="ECO:0000259" key="10">
    <source>
        <dbReference type="PROSITE" id="PS50081"/>
    </source>
</evidence>
<reference evidence="12" key="1">
    <citation type="submission" date="2023-03" db="UniProtKB">
        <authorList>
            <consortium name="WormBaseParasite"/>
        </authorList>
    </citation>
    <scope>IDENTIFICATION</scope>
</reference>
<dbReference type="GO" id="GO:0040026">
    <property type="term" value="P:positive regulation of vulval development"/>
    <property type="evidence" value="ECO:0007669"/>
    <property type="project" value="UniProtKB-ARBA"/>
</dbReference>
<dbReference type="InterPro" id="IPR046349">
    <property type="entry name" value="C1-like_sf"/>
</dbReference>
<dbReference type="SUPFAM" id="SSF56112">
    <property type="entry name" value="Protein kinase-like (PK-like)"/>
    <property type="match status" value="1"/>
</dbReference>
<dbReference type="AlphaFoldDB" id="A0A9J2PEG2"/>
<dbReference type="PANTHER" id="PTHR44329:SF253">
    <property type="entry name" value="KINASE SUPPRESSOR OF RAS 2"/>
    <property type="match status" value="1"/>
</dbReference>
<dbReference type="InterPro" id="IPR008266">
    <property type="entry name" value="Tyr_kinase_AS"/>
</dbReference>